<organism evidence="2 3">
    <name type="scientific">Bifidobacterium leontopitheci</name>
    <dbReference type="NCBI Taxonomy" id="2650774"/>
    <lineage>
        <taxon>Bacteria</taxon>
        <taxon>Bacillati</taxon>
        <taxon>Actinomycetota</taxon>
        <taxon>Actinomycetes</taxon>
        <taxon>Bifidobacteriales</taxon>
        <taxon>Bifidobacteriaceae</taxon>
        <taxon>Bifidobacterium</taxon>
    </lineage>
</organism>
<comment type="caution">
    <text evidence="2">The sequence shown here is derived from an EMBL/GenBank/DDBJ whole genome shotgun (WGS) entry which is preliminary data.</text>
</comment>
<gene>
    <name evidence="2" type="ORF">F7D09_0135</name>
</gene>
<name>A0A6I1GIF5_9BIFI</name>
<feature type="region of interest" description="Disordered" evidence="1">
    <location>
        <begin position="1"/>
        <end position="36"/>
    </location>
</feature>
<feature type="compositionally biased region" description="Basic and acidic residues" evidence="1">
    <location>
        <begin position="11"/>
        <end position="36"/>
    </location>
</feature>
<protein>
    <submittedName>
        <fullName evidence="2">Uncharacterized protein</fullName>
    </submittedName>
</protein>
<dbReference type="AlphaFoldDB" id="A0A6I1GIF5"/>
<keyword evidence="3" id="KW-1185">Reference proteome</keyword>
<evidence type="ECO:0000256" key="1">
    <source>
        <dbReference type="SAM" id="MobiDB-lite"/>
    </source>
</evidence>
<dbReference type="EMBL" id="WBVT01000001">
    <property type="protein sequence ID" value="KAB7791460.1"/>
    <property type="molecule type" value="Genomic_DNA"/>
</dbReference>
<evidence type="ECO:0000313" key="3">
    <source>
        <dbReference type="Proteomes" id="UP000441772"/>
    </source>
</evidence>
<proteinExistence type="predicted"/>
<evidence type="ECO:0000313" key="2">
    <source>
        <dbReference type="EMBL" id="KAB7791460.1"/>
    </source>
</evidence>
<sequence>MDTAMPSRPCAKGDGHDGMVMRKTERQRFSRLEIGL</sequence>
<accession>A0A6I1GIF5</accession>
<dbReference type="Proteomes" id="UP000441772">
    <property type="component" value="Unassembled WGS sequence"/>
</dbReference>
<reference evidence="2 3" key="1">
    <citation type="submission" date="2019-09" db="EMBL/GenBank/DDBJ databases">
        <title>Characterization of the phylogenetic diversity of two novel species belonging to the genus Bifidobacterium: Bifidobacterium cebidarum sp. nov. and Bifidobacterium leontopitheci sp. nov.</title>
        <authorList>
            <person name="Lugli G.A."/>
            <person name="Duranti S."/>
            <person name="Milani C."/>
            <person name="Turroni F."/>
            <person name="Ventura M."/>
        </authorList>
    </citation>
    <scope>NUCLEOTIDE SEQUENCE [LARGE SCALE GENOMIC DNA]</scope>
    <source>
        <strain evidence="2 3">LMG 31471</strain>
    </source>
</reference>